<comment type="cofactor">
    <cofactor evidence="8">
        <name>Mn(2+)</name>
        <dbReference type="ChEBI" id="CHEBI:29035"/>
    </cofactor>
    <text evidence="8">Binds 2 manganese ions per subunit.</text>
</comment>
<organism evidence="10 11">
    <name type="scientific">Lutibaculum baratangense AMV1</name>
    <dbReference type="NCBI Taxonomy" id="631454"/>
    <lineage>
        <taxon>Bacteria</taxon>
        <taxon>Pseudomonadati</taxon>
        <taxon>Pseudomonadota</taxon>
        <taxon>Alphaproteobacteria</taxon>
        <taxon>Hyphomicrobiales</taxon>
        <taxon>Tepidamorphaceae</taxon>
        <taxon>Lutibaculum</taxon>
    </lineage>
</organism>
<dbReference type="eggNOG" id="COG0260">
    <property type="taxonomic scope" value="Bacteria"/>
</dbReference>
<accession>V4R5J9</accession>
<dbReference type="EC" id="3.4.11.10" evidence="8"/>
<evidence type="ECO:0000256" key="4">
    <source>
        <dbReference type="ARBA" id="ARBA00022438"/>
    </source>
</evidence>
<keyword evidence="8" id="KW-0963">Cytoplasm</keyword>
<dbReference type="GO" id="GO:0006508">
    <property type="term" value="P:proteolysis"/>
    <property type="evidence" value="ECO:0007669"/>
    <property type="project" value="UniProtKB-KW"/>
</dbReference>
<dbReference type="GO" id="GO:0005737">
    <property type="term" value="C:cytoplasm"/>
    <property type="evidence" value="ECO:0007669"/>
    <property type="project" value="UniProtKB-SubCell"/>
</dbReference>
<evidence type="ECO:0000259" key="9">
    <source>
        <dbReference type="PROSITE" id="PS00631"/>
    </source>
</evidence>
<dbReference type="Gene3D" id="3.40.220.10">
    <property type="entry name" value="Leucine Aminopeptidase, subunit E, domain 1"/>
    <property type="match status" value="1"/>
</dbReference>
<feature type="binding site" evidence="8">
    <location>
        <position position="349"/>
    </location>
    <ligand>
        <name>Mn(2+)</name>
        <dbReference type="ChEBI" id="CHEBI:29035"/>
        <label>2</label>
    </ligand>
</feature>
<dbReference type="EC" id="3.4.11.1" evidence="8"/>
<comment type="catalytic activity">
    <reaction evidence="1 8">
        <text>Release of an N-terminal amino acid, Xaa-|-Yaa-, in which Xaa is preferably Leu, but may be other amino acids including Pro although not Arg or Lys, and Yaa may be Pro. Amino acid amides and methyl esters are also readily hydrolyzed, but rates on arylamides are exceedingly low.</text>
        <dbReference type="EC" id="3.4.11.1"/>
    </reaction>
</comment>
<dbReference type="Pfam" id="PF00883">
    <property type="entry name" value="Peptidase_M17"/>
    <property type="match status" value="1"/>
</dbReference>
<dbReference type="PANTHER" id="PTHR11963:SF23">
    <property type="entry name" value="CYTOSOL AMINOPEPTIDASE"/>
    <property type="match status" value="1"/>
</dbReference>
<comment type="caution">
    <text evidence="10">The sequence shown here is derived from an EMBL/GenBank/DDBJ whole genome shotgun (WGS) entry which is preliminary data.</text>
</comment>
<proteinExistence type="inferred from homology"/>
<reference evidence="10 11" key="1">
    <citation type="journal article" date="2014" name="Genome Announc.">
        <title>Draft Genome Sequence of Lutibaculum baratangense Strain AMV1T, Isolated from a Mud Volcano in Andamans, India.</title>
        <authorList>
            <person name="Singh A."/>
            <person name="Sreenivas A."/>
            <person name="Sathyanarayana Reddy G."/>
            <person name="Pinnaka A.K."/>
            <person name="Shivaji S."/>
        </authorList>
    </citation>
    <scope>NUCLEOTIDE SEQUENCE [LARGE SCALE GENOMIC DNA]</scope>
    <source>
        <strain evidence="10 11">AMV1</strain>
    </source>
</reference>
<dbReference type="Pfam" id="PF02789">
    <property type="entry name" value="Peptidase_M17_N"/>
    <property type="match status" value="1"/>
</dbReference>
<evidence type="ECO:0000256" key="1">
    <source>
        <dbReference type="ARBA" id="ARBA00000135"/>
    </source>
</evidence>
<dbReference type="SUPFAM" id="SSF52949">
    <property type="entry name" value="Macro domain-like"/>
    <property type="match status" value="1"/>
</dbReference>
<dbReference type="PANTHER" id="PTHR11963">
    <property type="entry name" value="LEUCINE AMINOPEPTIDASE-RELATED"/>
    <property type="match status" value="1"/>
</dbReference>
<evidence type="ECO:0000256" key="7">
    <source>
        <dbReference type="ARBA" id="ARBA00023211"/>
    </source>
</evidence>
<dbReference type="GO" id="GO:0070006">
    <property type="term" value="F:metalloaminopeptidase activity"/>
    <property type="evidence" value="ECO:0007669"/>
    <property type="project" value="InterPro"/>
</dbReference>
<dbReference type="AlphaFoldDB" id="V4R5J9"/>
<dbReference type="NCBIfam" id="NF002074">
    <property type="entry name" value="PRK00913.1-4"/>
    <property type="match status" value="1"/>
</dbReference>
<evidence type="ECO:0000313" key="10">
    <source>
        <dbReference type="EMBL" id="ESR27222.1"/>
    </source>
</evidence>
<evidence type="ECO:0000256" key="5">
    <source>
        <dbReference type="ARBA" id="ARBA00022670"/>
    </source>
</evidence>
<gene>
    <name evidence="8" type="primary">pepA</name>
    <name evidence="10" type="ORF">N177_0201</name>
</gene>
<dbReference type="InterPro" id="IPR008283">
    <property type="entry name" value="Peptidase_M17_N"/>
</dbReference>
<keyword evidence="8" id="KW-0479">Metal-binding</keyword>
<comment type="subcellular location">
    <subcellularLocation>
        <location evidence="8">Cytoplasm</location>
    </subcellularLocation>
</comment>
<protein>
    <recommendedName>
        <fullName evidence="8">Probable cytosol aminopeptidase</fullName>
        <ecNumber evidence="8">3.4.11.1</ecNumber>
    </recommendedName>
    <alternativeName>
        <fullName evidence="8">Leucine aminopeptidase</fullName>
        <shortName evidence="8">LAP</shortName>
        <ecNumber evidence="8">3.4.11.10</ecNumber>
    </alternativeName>
    <alternativeName>
        <fullName evidence="8">Leucyl aminopeptidase</fullName>
    </alternativeName>
</protein>
<feature type="domain" description="Cytosol aminopeptidase" evidence="9">
    <location>
        <begin position="345"/>
        <end position="352"/>
    </location>
</feature>
<dbReference type="Proteomes" id="UP000017819">
    <property type="component" value="Unassembled WGS sequence"/>
</dbReference>
<sequence>MMADLPVFSFDKPSLPSAGTLVIFAAEGPELSPGGRELDEKLGGAIGRAAGIMKFTGKRKTAMSLLAPPYASLDRVIVIGLGDAGSLEEGDWTNLGGFAWGRLEGRTETLSVLAETSSGPVRPEGVAEFAAGIRLAAYKFRKYKKPKEDETPTEAGSVVILVEEPKTAASLFEPLKGVADGVLLARDLVNEPANVLGTAEFAAAAEALRPLGVEVEVLGEKELQSLEMRSLLAVGLGSSQESRVAIMRWSGGADKDARPVAFVGKGVVFDTGGISIKPAGSMEDMKGDMGGAACVVGLMHALAARKAKVNAIGVIGLVENMPDGLAQRPGDIVVSKSGRTIEVINTDAEGRMVLADLLTLVQERYKPEFIVDLATLTGAIIVALGHEYAGLFSNDDELSNRLTAAGKATGDKVWRMPLAKAYDKLIDSKFADVKNTGGRAAGSITAAHFLARFVEEGQAWAHLDIAGTAFGAPSNDVNKSWGSGFGVRLLDRLVRDHYEK</sequence>
<dbReference type="Gene3D" id="3.40.630.10">
    <property type="entry name" value="Zn peptidases"/>
    <property type="match status" value="1"/>
</dbReference>
<dbReference type="InterPro" id="IPR011356">
    <property type="entry name" value="Leucine_aapep/pepB"/>
</dbReference>
<feature type="active site" evidence="8">
    <location>
        <position position="351"/>
    </location>
</feature>
<keyword evidence="6 8" id="KW-0378">Hydrolase</keyword>
<comment type="similarity">
    <text evidence="3 8">Belongs to the peptidase M17 family.</text>
</comment>
<keyword evidence="11" id="KW-1185">Reference proteome</keyword>
<name>V4R5J9_9HYPH</name>
<evidence type="ECO:0000256" key="3">
    <source>
        <dbReference type="ARBA" id="ARBA00009528"/>
    </source>
</evidence>
<dbReference type="GO" id="GO:0030145">
    <property type="term" value="F:manganese ion binding"/>
    <property type="evidence" value="ECO:0007669"/>
    <property type="project" value="UniProtKB-UniRule"/>
</dbReference>
<feature type="binding site" evidence="8">
    <location>
        <position position="347"/>
    </location>
    <ligand>
        <name>Mn(2+)</name>
        <dbReference type="ChEBI" id="CHEBI:29035"/>
        <label>1</label>
    </ligand>
</feature>
<feature type="binding site" evidence="8">
    <location>
        <position position="265"/>
    </location>
    <ligand>
        <name>Mn(2+)</name>
        <dbReference type="ChEBI" id="CHEBI:29035"/>
        <label>2</label>
    </ligand>
</feature>
<dbReference type="HAMAP" id="MF_00181">
    <property type="entry name" value="Cytosol_peptidase_M17"/>
    <property type="match status" value="1"/>
</dbReference>
<evidence type="ECO:0000313" key="11">
    <source>
        <dbReference type="Proteomes" id="UP000017819"/>
    </source>
</evidence>
<comment type="function">
    <text evidence="8">Presumably involved in the processing and regular turnover of intracellular proteins. Catalyzes the removal of unsubstituted N-terminal amino acids from various peptides.</text>
</comment>
<dbReference type="PRINTS" id="PR00481">
    <property type="entry name" value="LAMNOPPTDASE"/>
</dbReference>
<keyword evidence="5 8" id="KW-0645">Protease</keyword>
<feature type="binding site" evidence="8">
    <location>
        <position position="270"/>
    </location>
    <ligand>
        <name>Mn(2+)</name>
        <dbReference type="ChEBI" id="CHEBI:29035"/>
        <label>1</label>
    </ligand>
</feature>
<keyword evidence="7 8" id="KW-0464">Manganese</keyword>
<dbReference type="InterPro" id="IPR023042">
    <property type="entry name" value="Peptidase_M17_leu_NH2_pept"/>
</dbReference>
<dbReference type="InterPro" id="IPR043472">
    <property type="entry name" value="Macro_dom-like"/>
</dbReference>
<comment type="catalytic activity">
    <reaction evidence="2 8">
        <text>Release of an N-terminal amino acid, preferentially leucine, but not glutamic or aspartic acids.</text>
        <dbReference type="EC" id="3.4.11.10"/>
    </reaction>
</comment>
<feature type="binding site" evidence="8">
    <location>
        <position position="349"/>
    </location>
    <ligand>
        <name>Mn(2+)</name>
        <dbReference type="ChEBI" id="CHEBI:29035"/>
        <label>1</label>
    </ligand>
</feature>
<dbReference type="STRING" id="631454.N177_0201"/>
<dbReference type="PATRIC" id="fig|631454.5.peg.199"/>
<feature type="active site" evidence="8">
    <location>
        <position position="277"/>
    </location>
</feature>
<evidence type="ECO:0000256" key="6">
    <source>
        <dbReference type="ARBA" id="ARBA00022801"/>
    </source>
</evidence>
<dbReference type="NCBIfam" id="NF002075">
    <property type="entry name" value="PRK00913.2-2"/>
    <property type="match status" value="1"/>
</dbReference>
<dbReference type="InterPro" id="IPR000819">
    <property type="entry name" value="Peptidase_M17_C"/>
</dbReference>
<evidence type="ECO:0000256" key="8">
    <source>
        <dbReference type="HAMAP-Rule" id="MF_00181"/>
    </source>
</evidence>
<dbReference type="NCBIfam" id="NF002077">
    <property type="entry name" value="PRK00913.2-4"/>
    <property type="match status" value="1"/>
</dbReference>
<dbReference type="CDD" id="cd00433">
    <property type="entry name" value="Peptidase_M17"/>
    <property type="match status" value="1"/>
</dbReference>
<evidence type="ECO:0000256" key="2">
    <source>
        <dbReference type="ARBA" id="ARBA00000967"/>
    </source>
</evidence>
<dbReference type="SUPFAM" id="SSF53187">
    <property type="entry name" value="Zn-dependent exopeptidases"/>
    <property type="match status" value="1"/>
</dbReference>
<dbReference type="EMBL" id="AWXZ01000007">
    <property type="protein sequence ID" value="ESR27222.1"/>
    <property type="molecule type" value="Genomic_DNA"/>
</dbReference>
<dbReference type="PROSITE" id="PS00631">
    <property type="entry name" value="CYTOSOL_AP"/>
    <property type="match status" value="1"/>
</dbReference>
<feature type="binding site" evidence="8">
    <location>
        <position position="270"/>
    </location>
    <ligand>
        <name>Mn(2+)</name>
        <dbReference type="ChEBI" id="CHEBI:29035"/>
        <label>2</label>
    </ligand>
</feature>
<feature type="binding site" evidence="8">
    <location>
        <position position="288"/>
    </location>
    <ligand>
        <name>Mn(2+)</name>
        <dbReference type="ChEBI" id="CHEBI:29035"/>
        <label>2</label>
    </ligand>
</feature>
<keyword evidence="4 8" id="KW-0031">Aminopeptidase</keyword>